<evidence type="ECO:0000256" key="14">
    <source>
        <dbReference type="PROSITE-ProRule" id="PRU01240"/>
    </source>
</evidence>
<dbReference type="FunFam" id="2.60.120.260:FF:000026">
    <property type="entry name" value="proprotein convertase subtilisin/kexin type 7"/>
    <property type="match status" value="1"/>
</dbReference>
<dbReference type="Gene3D" id="3.40.50.200">
    <property type="entry name" value="Peptidase S8/S53 domain"/>
    <property type="match status" value="1"/>
</dbReference>
<keyword evidence="6 14" id="KW-0378">Hydrolase</keyword>
<dbReference type="InterPro" id="IPR015500">
    <property type="entry name" value="Peptidase_S8_subtilisin-rel"/>
</dbReference>
<feature type="active site" description="Charge relay system" evidence="13 14">
    <location>
        <position position="420"/>
    </location>
</feature>
<evidence type="ECO:0000256" key="15">
    <source>
        <dbReference type="SAM" id="MobiDB-lite"/>
    </source>
</evidence>
<evidence type="ECO:0000256" key="13">
    <source>
        <dbReference type="PIRSR" id="PIRSR615500-1"/>
    </source>
</evidence>
<feature type="active site" description="Charge relay system" evidence="13 14">
    <location>
        <position position="249"/>
    </location>
</feature>
<feature type="active site" description="Charge relay system" evidence="13 14">
    <location>
        <position position="211"/>
    </location>
</feature>
<dbReference type="PROSITE" id="PS00138">
    <property type="entry name" value="SUBTILASE_SER"/>
    <property type="match status" value="1"/>
</dbReference>
<dbReference type="PROSITE" id="PS51829">
    <property type="entry name" value="P_HOMO_B"/>
    <property type="match status" value="1"/>
</dbReference>
<dbReference type="InterPro" id="IPR023828">
    <property type="entry name" value="Peptidase_S8_Ser-AS"/>
</dbReference>
<evidence type="ECO:0000256" key="17">
    <source>
        <dbReference type="SAM" id="SignalP"/>
    </source>
</evidence>
<dbReference type="InterPro" id="IPR036852">
    <property type="entry name" value="Peptidase_S8/S53_dom_sf"/>
</dbReference>
<reference evidence="19" key="1">
    <citation type="submission" date="2021-02" db="EMBL/GenBank/DDBJ databases">
        <title>Psilocybe cubensis genome.</title>
        <authorList>
            <person name="Mckernan K.J."/>
            <person name="Crawford S."/>
            <person name="Trippe A."/>
            <person name="Kane L.T."/>
            <person name="Mclaughlin S."/>
        </authorList>
    </citation>
    <scope>NUCLEOTIDE SEQUENCE [LARGE SCALE GENOMIC DNA]</scope>
    <source>
        <strain evidence="19">MGC-MH-2018</strain>
    </source>
</reference>
<dbReference type="GO" id="GO:0007323">
    <property type="term" value="P:peptide pheromone maturation"/>
    <property type="evidence" value="ECO:0007669"/>
    <property type="project" value="UniProtKB-ARBA"/>
</dbReference>
<keyword evidence="10 16" id="KW-0472">Membrane</keyword>
<dbReference type="InterPro" id="IPR002884">
    <property type="entry name" value="P_dom"/>
</dbReference>
<dbReference type="OrthoDB" id="300641at2759"/>
<dbReference type="Gene3D" id="2.60.120.260">
    <property type="entry name" value="Galactose-binding domain-like"/>
    <property type="match status" value="1"/>
</dbReference>
<feature type="chain" id="PRO_5034804006" description="P/Homo B domain-containing protein" evidence="17">
    <location>
        <begin position="22"/>
        <end position="913"/>
    </location>
</feature>
<dbReference type="GO" id="GO:0016485">
    <property type="term" value="P:protein processing"/>
    <property type="evidence" value="ECO:0007669"/>
    <property type="project" value="TreeGrafter"/>
</dbReference>
<keyword evidence="5 17" id="KW-0732">Signal</keyword>
<dbReference type="PROSITE" id="PS51892">
    <property type="entry name" value="SUBTILASE"/>
    <property type="match status" value="1"/>
</dbReference>
<dbReference type="InterPro" id="IPR000209">
    <property type="entry name" value="Peptidase_S8/S53_dom"/>
</dbReference>
<keyword evidence="12" id="KW-0325">Glycoprotein</keyword>
<dbReference type="FunFam" id="3.40.50.200:FF:000005">
    <property type="entry name" value="Proprotein convertase subtilisin/kexin type 7"/>
    <property type="match status" value="1"/>
</dbReference>
<dbReference type="Pfam" id="PF00082">
    <property type="entry name" value="Peptidase_S8"/>
    <property type="match status" value="1"/>
</dbReference>
<accession>A0A8H7XS12</accession>
<gene>
    <name evidence="19" type="ORF">JR316_008870</name>
</gene>
<dbReference type="GO" id="GO:0000139">
    <property type="term" value="C:Golgi membrane"/>
    <property type="evidence" value="ECO:0007669"/>
    <property type="project" value="TreeGrafter"/>
</dbReference>
<evidence type="ECO:0000256" key="3">
    <source>
        <dbReference type="ARBA" id="ARBA00022670"/>
    </source>
</evidence>
<dbReference type="SUPFAM" id="SSF49785">
    <property type="entry name" value="Galactose-binding domain-like"/>
    <property type="match status" value="1"/>
</dbReference>
<comment type="subcellular location">
    <subcellularLocation>
        <location evidence="1">Membrane</location>
    </subcellularLocation>
</comment>
<evidence type="ECO:0000256" key="16">
    <source>
        <dbReference type="SAM" id="Phobius"/>
    </source>
</evidence>
<feature type="domain" description="P/Homo B" evidence="18">
    <location>
        <begin position="496"/>
        <end position="646"/>
    </location>
</feature>
<evidence type="ECO:0000256" key="2">
    <source>
        <dbReference type="ARBA" id="ARBA00005325"/>
    </source>
</evidence>
<dbReference type="SUPFAM" id="SSF52743">
    <property type="entry name" value="Subtilisin-like"/>
    <property type="match status" value="1"/>
</dbReference>
<keyword evidence="7 14" id="KW-0720">Serine protease</keyword>
<dbReference type="AlphaFoldDB" id="A0A8H7XS12"/>
<keyword evidence="4 16" id="KW-0812">Transmembrane</keyword>
<dbReference type="CDD" id="cd04059">
    <property type="entry name" value="Peptidases_S8_Protein_convertases_Kexins_Furin-like"/>
    <property type="match status" value="1"/>
</dbReference>
<dbReference type="GO" id="GO:0004252">
    <property type="term" value="F:serine-type endopeptidase activity"/>
    <property type="evidence" value="ECO:0007669"/>
    <property type="project" value="UniProtKB-UniRule"/>
</dbReference>
<evidence type="ECO:0000259" key="18">
    <source>
        <dbReference type="PROSITE" id="PS51829"/>
    </source>
</evidence>
<evidence type="ECO:0000256" key="5">
    <source>
        <dbReference type="ARBA" id="ARBA00022729"/>
    </source>
</evidence>
<feature type="transmembrane region" description="Helical" evidence="16">
    <location>
        <begin position="749"/>
        <end position="769"/>
    </location>
</feature>
<feature type="compositionally biased region" description="Basic and acidic residues" evidence="15">
    <location>
        <begin position="828"/>
        <end position="837"/>
    </location>
</feature>
<dbReference type="InterPro" id="IPR034182">
    <property type="entry name" value="Kexin/furin"/>
</dbReference>
<proteinExistence type="inferred from homology"/>
<dbReference type="PRINTS" id="PR00723">
    <property type="entry name" value="SUBTILISIN"/>
</dbReference>
<evidence type="ECO:0000313" key="19">
    <source>
        <dbReference type="EMBL" id="KAG5166780.1"/>
    </source>
</evidence>
<keyword evidence="9 16" id="KW-1133">Transmembrane helix</keyword>
<evidence type="ECO:0000256" key="11">
    <source>
        <dbReference type="ARBA" id="ARBA00023145"/>
    </source>
</evidence>
<dbReference type="PANTHER" id="PTHR42884:SF14">
    <property type="entry name" value="NEUROENDOCRINE CONVERTASE 1"/>
    <property type="match status" value="1"/>
</dbReference>
<dbReference type="PROSITE" id="PS00137">
    <property type="entry name" value="SUBTILASE_HIS"/>
    <property type="match status" value="1"/>
</dbReference>
<comment type="caution">
    <text evidence="19">The sequence shown here is derived from an EMBL/GenBank/DDBJ whole genome shotgun (WGS) entry which is preliminary data.</text>
</comment>
<name>A0A8H7XS12_PSICU</name>
<evidence type="ECO:0000256" key="6">
    <source>
        <dbReference type="ARBA" id="ARBA00022801"/>
    </source>
</evidence>
<evidence type="ECO:0000256" key="1">
    <source>
        <dbReference type="ARBA" id="ARBA00004370"/>
    </source>
</evidence>
<dbReference type="GO" id="GO:0005802">
    <property type="term" value="C:trans-Golgi network"/>
    <property type="evidence" value="ECO:0007669"/>
    <property type="project" value="TreeGrafter"/>
</dbReference>
<feature type="region of interest" description="Disordered" evidence="15">
    <location>
        <begin position="659"/>
        <end position="733"/>
    </location>
</feature>
<dbReference type="EMBL" id="JAFIQS010000008">
    <property type="protein sequence ID" value="KAG5166780.1"/>
    <property type="molecule type" value="Genomic_DNA"/>
</dbReference>
<dbReference type="PANTHER" id="PTHR42884">
    <property type="entry name" value="PROPROTEIN CONVERTASE SUBTILISIN/KEXIN-RELATED"/>
    <property type="match status" value="1"/>
</dbReference>
<evidence type="ECO:0000256" key="10">
    <source>
        <dbReference type="ARBA" id="ARBA00023136"/>
    </source>
</evidence>
<keyword evidence="8" id="KW-0106">Calcium</keyword>
<evidence type="ECO:0000256" key="8">
    <source>
        <dbReference type="ARBA" id="ARBA00022837"/>
    </source>
</evidence>
<dbReference type="InterPro" id="IPR008979">
    <property type="entry name" value="Galactose-bd-like_sf"/>
</dbReference>
<protein>
    <recommendedName>
        <fullName evidence="18">P/Homo B domain-containing protein</fullName>
    </recommendedName>
</protein>
<feature type="signal peptide" evidence="17">
    <location>
        <begin position="1"/>
        <end position="21"/>
    </location>
</feature>
<dbReference type="Pfam" id="PF01483">
    <property type="entry name" value="P_proprotein"/>
    <property type="match status" value="1"/>
</dbReference>
<evidence type="ECO:0000256" key="12">
    <source>
        <dbReference type="ARBA" id="ARBA00023180"/>
    </source>
</evidence>
<keyword evidence="3 14" id="KW-0645">Protease</keyword>
<evidence type="ECO:0000256" key="4">
    <source>
        <dbReference type="ARBA" id="ARBA00022692"/>
    </source>
</evidence>
<sequence>MRFLWVCLASTALSTTTSVLAKPAKRHYDTHRYYALEHKFDERLGASLEEVASALGVEVVEQAGELKDVWLVRVPKTENNTFDRKALDFREDEDEDVLDPVISAFQDLKQRASSPLTSRSEDVLHAKRVVSSVNYLELQTPKELVKRAPPPIRPPTRPTAQGAAEHFGLHDPLFTAQWHLVNDDYPEHMMNVTPVWDMGLTGKGVLTSFLDDGLDFESDDLRDAFDAEHSYDFNAHVDLPRPTGARDHHGTRCAGQVAARRNNACGVGIAYDAKAAGVRILGGKISTVDEAAALNYGYKDVSLYSCSWGPRDNGQTMDGPNYLIRKAVVNGINNGRYGKGSIYVFASGNGGRHQDQCNFDGYTNSIYSVTVSSIDWKGLHPDYSEACAANMIVAYSSGSKNHIVTTDRDNECAMTHGGTSAAAPNAVGVFALALQARPDLTWRDIQHLCVETARKVNPNDPDWEKTASGRLYSYKYGYGAIDAYAYVTAAKSWQLVKPQAWLFTDTVIVNNGRMHSLPHRNYRYEGGEPIGPDGVEQKMMITKEMMLKNNLESLEHVDVRVWISHTRRGDVEVEIESPNGIRSILASTREEDEDDTGFPGWRFMSVKHWGENPVGEWTLRVFDQNDPEQHGKFLGWNMVLWGSAIDPTKATKLVEPVIDNALPPEDTPPRPEPNDPDLISSTQHAKPTDLLPEDHGHATGENTKAAFPSPSNKPKPPSKPQQDDNTAGDDEPSKAWYDHMSSLMSAQKWFFAALGAVVVFGLAALAYFYKRRADRLRLAEYRSLAADDISMDAIDGQSRSRVIAGSGGPRTTRALYDSFGEPSSSDNLVDRERRDDTNVNPPSARGLGFHSGFLDDDEPSAGLTPKYRDEPESRQPSARRPSFGVEDDQRRPSGEMLTPREEDDNDHDGYVRP</sequence>
<keyword evidence="11" id="KW-0865">Zymogen</keyword>
<comment type="similarity">
    <text evidence="2">Belongs to the peptidase S8 family. Furin subfamily.</text>
</comment>
<dbReference type="InterPro" id="IPR022398">
    <property type="entry name" value="Peptidase_S8_His-AS"/>
</dbReference>
<organism evidence="19">
    <name type="scientific">Psilocybe cubensis</name>
    <name type="common">Psychedelic mushroom</name>
    <name type="synonym">Stropharia cubensis</name>
    <dbReference type="NCBI Taxonomy" id="181762"/>
    <lineage>
        <taxon>Eukaryota</taxon>
        <taxon>Fungi</taxon>
        <taxon>Dikarya</taxon>
        <taxon>Basidiomycota</taxon>
        <taxon>Agaricomycotina</taxon>
        <taxon>Agaricomycetes</taxon>
        <taxon>Agaricomycetidae</taxon>
        <taxon>Agaricales</taxon>
        <taxon>Agaricineae</taxon>
        <taxon>Strophariaceae</taxon>
        <taxon>Psilocybe</taxon>
    </lineage>
</organism>
<evidence type="ECO:0000256" key="7">
    <source>
        <dbReference type="ARBA" id="ARBA00022825"/>
    </source>
</evidence>
<feature type="region of interest" description="Disordered" evidence="15">
    <location>
        <begin position="800"/>
        <end position="913"/>
    </location>
</feature>
<evidence type="ECO:0000256" key="9">
    <source>
        <dbReference type="ARBA" id="ARBA00022989"/>
    </source>
</evidence>